<sequence>MKKLHAKFVENSTKGQYHIYVFKFKMEDTKEYYYISIRFNDKVLKENEIEDTELKKISENIAKHKFMINQKTNRFNTSEMHDDVYINCTYDLNYYWQPT</sequence>
<evidence type="ECO:0000313" key="1">
    <source>
        <dbReference type="EMBL" id="SHJ64670.1"/>
    </source>
</evidence>
<protein>
    <submittedName>
        <fullName evidence="1">Uncharacterized protein</fullName>
    </submittedName>
</protein>
<organism evidence="1 2">
    <name type="scientific">Dethiosulfatibacter aminovorans DSM 17477</name>
    <dbReference type="NCBI Taxonomy" id="1121476"/>
    <lineage>
        <taxon>Bacteria</taxon>
        <taxon>Bacillati</taxon>
        <taxon>Bacillota</taxon>
        <taxon>Tissierellia</taxon>
        <taxon>Dethiosulfatibacter</taxon>
    </lineage>
</organism>
<keyword evidence="2" id="KW-1185">Reference proteome</keyword>
<reference evidence="1 2" key="1">
    <citation type="submission" date="2016-11" db="EMBL/GenBank/DDBJ databases">
        <authorList>
            <person name="Jaros S."/>
            <person name="Januszkiewicz K."/>
            <person name="Wedrychowicz H."/>
        </authorList>
    </citation>
    <scope>NUCLEOTIDE SEQUENCE [LARGE SCALE GENOMIC DNA]</scope>
    <source>
        <strain evidence="1 2">DSM 17477</strain>
    </source>
</reference>
<dbReference type="EMBL" id="FQZL01000029">
    <property type="protein sequence ID" value="SHJ64670.1"/>
    <property type="molecule type" value="Genomic_DNA"/>
</dbReference>
<dbReference type="AlphaFoldDB" id="A0A1M6L0F0"/>
<dbReference type="RefSeq" id="WP_073050413.1">
    <property type="nucleotide sequence ID" value="NZ_FQZL01000029.1"/>
</dbReference>
<name>A0A1M6L0F0_9FIRM</name>
<evidence type="ECO:0000313" key="2">
    <source>
        <dbReference type="Proteomes" id="UP000184052"/>
    </source>
</evidence>
<gene>
    <name evidence="1" type="ORF">SAMN02745751_03033</name>
</gene>
<dbReference type="Proteomes" id="UP000184052">
    <property type="component" value="Unassembled WGS sequence"/>
</dbReference>
<accession>A0A1M6L0F0</accession>
<proteinExistence type="predicted"/>